<comment type="caution">
    <text evidence="1">The sequence shown here is derived from an EMBL/GenBank/DDBJ whole genome shotgun (WGS) entry which is preliminary data.</text>
</comment>
<accession>A0ACC3SCY3</accession>
<dbReference type="Proteomes" id="UP001320706">
    <property type="component" value="Unassembled WGS sequence"/>
</dbReference>
<evidence type="ECO:0000313" key="1">
    <source>
        <dbReference type="EMBL" id="KAK8206598.1"/>
    </source>
</evidence>
<sequence>MRSPVASFVASRRTRPTCANEMIRTLGAGLLWRPIVIDVWQVEPWAQRHSGRPPSAGYAGLEGAPLPALNFITTCPVS</sequence>
<keyword evidence="2" id="KW-1185">Reference proteome</keyword>
<dbReference type="EMBL" id="JAMKPW020000022">
    <property type="protein sequence ID" value="KAK8206598.1"/>
    <property type="molecule type" value="Genomic_DNA"/>
</dbReference>
<evidence type="ECO:0000313" key="2">
    <source>
        <dbReference type="Proteomes" id="UP001320706"/>
    </source>
</evidence>
<reference evidence="1" key="1">
    <citation type="submission" date="2024-02" db="EMBL/GenBank/DDBJ databases">
        <title>Metagenome Assembled Genome of Zalaria obscura JY119.</title>
        <authorList>
            <person name="Vighnesh L."/>
            <person name="Jagadeeshwari U."/>
            <person name="Venkata Ramana C."/>
            <person name="Sasikala C."/>
        </authorList>
    </citation>
    <scope>NUCLEOTIDE SEQUENCE</scope>
    <source>
        <strain evidence="1">JY119</strain>
    </source>
</reference>
<gene>
    <name evidence="1" type="ORF">M8818_004432</name>
</gene>
<organism evidence="1 2">
    <name type="scientific">Zalaria obscura</name>
    <dbReference type="NCBI Taxonomy" id="2024903"/>
    <lineage>
        <taxon>Eukaryota</taxon>
        <taxon>Fungi</taxon>
        <taxon>Dikarya</taxon>
        <taxon>Ascomycota</taxon>
        <taxon>Pezizomycotina</taxon>
        <taxon>Dothideomycetes</taxon>
        <taxon>Dothideomycetidae</taxon>
        <taxon>Dothideales</taxon>
        <taxon>Zalariaceae</taxon>
        <taxon>Zalaria</taxon>
    </lineage>
</organism>
<protein>
    <submittedName>
        <fullName evidence="1">Uncharacterized protein</fullName>
    </submittedName>
</protein>
<name>A0ACC3SCY3_9PEZI</name>
<proteinExistence type="predicted"/>